<feature type="transmembrane region" description="Helical" evidence="7">
    <location>
        <begin position="198"/>
        <end position="222"/>
    </location>
</feature>
<comment type="similarity">
    <text evidence="2 6">Belongs to the cytochrome c oxidase subunit 3 family.</text>
</comment>
<evidence type="ECO:0000256" key="5">
    <source>
        <dbReference type="ARBA" id="ARBA00023136"/>
    </source>
</evidence>
<dbReference type="InterPro" id="IPR000298">
    <property type="entry name" value="Cyt_c_oxidase-like_su3"/>
</dbReference>
<keyword evidence="5 7" id="KW-0472">Membrane</keyword>
<dbReference type="PROSITE" id="PS50253">
    <property type="entry name" value="COX3"/>
    <property type="match status" value="1"/>
</dbReference>
<evidence type="ECO:0000313" key="10">
    <source>
        <dbReference type="Proteomes" id="UP000001880"/>
    </source>
</evidence>
<dbReference type="AlphaFoldDB" id="D0LJB1"/>
<accession>D0LJB1</accession>
<feature type="transmembrane region" description="Helical" evidence="7">
    <location>
        <begin position="39"/>
        <end position="60"/>
    </location>
</feature>
<dbReference type="InterPro" id="IPR013833">
    <property type="entry name" value="Cyt_c_oxidase_su3_a-hlx"/>
</dbReference>
<keyword evidence="10" id="KW-1185">Reference proteome</keyword>
<dbReference type="HOGENOM" id="CLU_044071_1_0_7"/>
<dbReference type="PANTHER" id="PTHR11403:SF6">
    <property type="entry name" value="NITRIC OXIDE REDUCTASE SUBUNIT E"/>
    <property type="match status" value="1"/>
</dbReference>
<dbReference type="GO" id="GO:0004129">
    <property type="term" value="F:cytochrome-c oxidase activity"/>
    <property type="evidence" value="ECO:0007669"/>
    <property type="project" value="InterPro"/>
</dbReference>
<feature type="transmembrane region" description="Helical" evidence="7">
    <location>
        <begin position="242"/>
        <end position="261"/>
    </location>
</feature>
<evidence type="ECO:0000256" key="7">
    <source>
        <dbReference type="SAM" id="Phobius"/>
    </source>
</evidence>
<dbReference type="InterPro" id="IPR035973">
    <property type="entry name" value="Cyt_c_oxidase_su3-like_sf"/>
</dbReference>
<keyword evidence="4 7" id="KW-1133">Transmembrane helix</keyword>
<gene>
    <name evidence="9" type="ordered locus">Hoch_2421</name>
</gene>
<evidence type="ECO:0000256" key="6">
    <source>
        <dbReference type="RuleBase" id="RU003376"/>
    </source>
</evidence>
<dbReference type="Gene3D" id="1.20.120.80">
    <property type="entry name" value="Cytochrome c oxidase, subunit III, four-helix bundle"/>
    <property type="match status" value="1"/>
</dbReference>
<evidence type="ECO:0000259" key="8">
    <source>
        <dbReference type="PROSITE" id="PS50253"/>
    </source>
</evidence>
<dbReference type="CDD" id="cd02862">
    <property type="entry name" value="NorE_like"/>
    <property type="match status" value="1"/>
</dbReference>
<dbReference type="GO" id="GO:0019646">
    <property type="term" value="P:aerobic electron transport chain"/>
    <property type="evidence" value="ECO:0007669"/>
    <property type="project" value="InterPro"/>
</dbReference>
<dbReference type="PANTHER" id="PTHR11403">
    <property type="entry name" value="CYTOCHROME C OXIDASE SUBUNIT III"/>
    <property type="match status" value="1"/>
</dbReference>
<dbReference type="EMBL" id="CP001804">
    <property type="protein sequence ID" value="ACY14958.1"/>
    <property type="molecule type" value="Genomic_DNA"/>
</dbReference>
<keyword evidence="3 6" id="KW-0812">Transmembrane</keyword>
<evidence type="ECO:0000256" key="4">
    <source>
        <dbReference type="ARBA" id="ARBA00022989"/>
    </source>
</evidence>
<evidence type="ECO:0000256" key="1">
    <source>
        <dbReference type="ARBA" id="ARBA00004141"/>
    </source>
</evidence>
<organism evidence="9 10">
    <name type="scientific">Haliangium ochraceum (strain DSM 14365 / JCM 11303 / SMP-2)</name>
    <dbReference type="NCBI Taxonomy" id="502025"/>
    <lineage>
        <taxon>Bacteria</taxon>
        <taxon>Pseudomonadati</taxon>
        <taxon>Myxococcota</taxon>
        <taxon>Polyangia</taxon>
        <taxon>Haliangiales</taxon>
        <taxon>Kofleriaceae</taxon>
        <taxon>Haliangium</taxon>
    </lineage>
</organism>
<feature type="transmembrane region" description="Helical" evidence="7">
    <location>
        <begin position="108"/>
        <end position="126"/>
    </location>
</feature>
<dbReference type="eggNOG" id="COG1845">
    <property type="taxonomic scope" value="Bacteria"/>
</dbReference>
<reference evidence="9 10" key="1">
    <citation type="journal article" date="2010" name="Stand. Genomic Sci.">
        <title>Complete genome sequence of Haliangium ochraceum type strain (SMP-2).</title>
        <authorList>
            <consortium name="US DOE Joint Genome Institute (JGI-PGF)"/>
            <person name="Ivanova N."/>
            <person name="Daum C."/>
            <person name="Lang E."/>
            <person name="Abt B."/>
            <person name="Kopitz M."/>
            <person name="Saunders E."/>
            <person name="Lapidus A."/>
            <person name="Lucas S."/>
            <person name="Glavina Del Rio T."/>
            <person name="Nolan M."/>
            <person name="Tice H."/>
            <person name="Copeland A."/>
            <person name="Cheng J.F."/>
            <person name="Chen F."/>
            <person name="Bruce D."/>
            <person name="Goodwin L."/>
            <person name="Pitluck S."/>
            <person name="Mavromatis K."/>
            <person name="Pati A."/>
            <person name="Mikhailova N."/>
            <person name="Chen A."/>
            <person name="Palaniappan K."/>
            <person name="Land M."/>
            <person name="Hauser L."/>
            <person name="Chang Y.J."/>
            <person name="Jeffries C.D."/>
            <person name="Detter J.C."/>
            <person name="Brettin T."/>
            <person name="Rohde M."/>
            <person name="Goker M."/>
            <person name="Bristow J."/>
            <person name="Markowitz V."/>
            <person name="Eisen J.A."/>
            <person name="Hugenholtz P."/>
            <person name="Kyrpides N.C."/>
            <person name="Klenk H.P."/>
        </authorList>
    </citation>
    <scope>NUCLEOTIDE SEQUENCE [LARGE SCALE GENOMIC DNA]</scope>
    <source>
        <strain evidence="10">DSM 14365 / CIP 107738 / JCM 11303 / AJ 13395 / SMP-2</strain>
    </source>
</reference>
<evidence type="ECO:0000313" key="9">
    <source>
        <dbReference type="EMBL" id="ACY14958.1"/>
    </source>
</evidence>
<proteinExistence type="inferred from homology"/>
<dbReference type="SUPFAM" id="SSF81452">
    <property type="entry name" value="Cytochrome c oxidase subunit III-like"/>
    <property type="match status" value="1"/>
</dbReference>
<sequence length="262" mass="29326">MSEAASHSSHDDHGHHGSPFIQHHFNDAEHQFDSGKFGIWLFLVQEILFFSALFVAYIVYRTQHPEIFLYGSHYLDTTMGAINTGVLILSSFTAAMAVRCAQLGQKKALIGCLLITLLCAFGFLGIKYVEYSHKIHTGTLFGASFNPCTTPEGALLRPDEPECVKEAMALSGVADASEVRMATEAEKPPANTNMFFTIYFAMTGLHGIHVLAGIIVFFWLLFRAVKGHFTPDYYGPVDFAALYWHLVDLIWIFLFPLFYLID</sequence>
<dbReference type="Pfam" id="PF00510">
    <property type="entry name" value="COX3"/>
    <property type="match status" value="1"/>
</dbReference>
<dbReference type="RefSeq" id="WP_012827566.1">
    <property type="nucleotide sequence ID" value="NC_013440.1"/>
</dbReference>
<dbReference type="Proteomes" id="UP000001880">
    <property type="component" value="Chromosome"/>
</dbReference>
<name>D0LJB1_HALO1</name>
<dbReference type="GO" id="GO:0005886">
    <property type="term" value="C:plasma membrane"/>
    <property type="evidence" value="ECO:0007669"/>
    <property type="project" value="UniProtKB-SubCell"/>
</dbReference>
<comment type="subcellular location">
    <subcellularLocation>
        <location evidence="6">Cell membrane</location>
        <topology evidence="6">Multi-pass membrane protein</topology>
    </subcellularLocation>
    <subcellularLocation>
        <location evidence="1">Membrane</location>
        <topology evidence="1">Multi-pass membrane protein</topology>
    </subcellularLocation>
</comment>
<dbReference type="InterPro" id="IPR024791">
    <property type="entry name" value="Cyt_c/ubiquinol_Oxase_su3"/>
</dbReference>
<dbReference type="STRING" id="502025.Hoch_2421"/>
<dbReference type="KEGG" id="hoh:Hoch_2421"/>
<feature type="domain" description="Heme-copper oxidase subunit III family profile" evidence="8">
    <location>
        <begin position="36"/>
        <end position="262"/>
    </location>
</feature>
<evidence type="ECO:0000256" key="3">
    <source>
        <dbReference type="ARBA" id="ARBA00022692"/>
    </source>
</evidence>
<feature type="transmembrane region" description="Helical" evidence="7">
    <location>
        <begin position="80"/>
        <end position="101"/>
    </location>
</feature>
<evidence type="ECO:0000256" key="2">
    <source>
        <dbReference type="ARBA" id="ARBA00010581"/>
    </source>
</evidence>
<protein>
    <submittedName>
        <fullName evidence="9">Cytochrome c oxidase subunit III</fullName>
    </submittedName>
</protein>